<dbReference type="EMBL" id="CP036349">
    <property type="protein sequence ID" value="QDV72892.1"/>
    <property type="molecule type" value="Genomic_DNA"/>
</dbReference>
<dbReference type="GO" id="GO:0032259">
    <property type="term" value="P:methylation"/>
    <property type="evidence" value="ECO:0007669"/>
    <property type="project" value="UniProtKB-KW"/>
</dbReference>
<dbReference type="Proteomes" id="UP000316426">
    <property type="component" value="Chromosome"/>
</dbReference>
<reference evidence="1 2" key="1">
    <citation type="submission" date="2019-02" db="EMBL/GenBank/DDBJ databases">
        <title>Deep-cultivation of Planctomycetes and their phenomic and genomic characterization uncovers novel biology.</title>
        <authorList>
            <person name="Wiegand S."/>
            <person name="Jogler M."/>
            <person name="Boedeker C."/>
            <person name="Pinto D."/>
            <person name="Vollmers J."/>
            <person name="Rivas-Marin E."/>
            <person name="Kohn T."/>
            <person name="Peeters S.H."/>
            <person name="Heuer A."/>
            <person name="Rast P."/>
            <person name="Oberbeckmann S."/>
            <person name="Bunk B."/>
            <person name="Jeske O."/>
            <person name="Meyerdierks A."/>
            <person name="Storesund J.E."/>
            <person name="Kallscheuer N."/>
            <person name="Luecker S."/>
            <person name="Lage O.M."/>
            <person name="Pohl T."/>
            <person name="Merkel B.J."/>
            <person name="Hornburger P."/>
            <person name="Mueller R.-W."/>
            <person name="Bruemmer F."/>
            <person name="Labrenz M."/>
            <person name="Spormann A.M."/>
            <person name="Op den Camp H."/>
            <person name="Overmann J."/>
            <person name="Amann R."/>
            <person name="Jetten M.S.M."/>
            <person name="Mascher T."/>
            <person name="Medema M.H."/>
            <person name="Devos D.P."/>
            <person name="Kaster A.-K."/>
            <person name="Ovreas L."/>
            <person name="Rohde M."/>
            <person name="Galperin M.Y."/>
            <person name="Jogler C."/>
        </authorList>
    </citation>
    <scope>NUCLEOTIDE SEQUENCE [LARGE SCALE GENOMIC DNA]</scope>
    <source>
        <strain evidence="1 2">Spa11</strain>
    </source>
</reference>
<protein>
    <submittedName>
        <fullName evidence="1">Bifunctional 3-demethylubiquinone-9 3-methyltransferase/ 2-octaprenyl-6-hydroxy phenol methylase</fullName>
    </submittedName>
</protein>
<gene>
    <name evidence="1" type="ORF">Spa11_10760</name>
</gene>
<dbReference type="RefSeq" id="WP_145108941.1">
    <property type="nucleotide sequence ID" value="NZ_CP036349.1"/>
</dbReference>
<keyword evidence="1" id="KW-0808">Transferase</keyword>
<evidence type="ECO:0000313" key="2">
    <source>
        <dbReference type="Proteomes" id="UP000316426"/>
    </source>
</evidence>
<dbReference type="KEGG" id="bmei:Spa11_10760"/>
<dbReference type="InterPro" id="IPR029063">
    <property type="entry name" value="SAM-dependent_MTases_sf"/>
</dbReference>
<dbReference type="AlphaFoldDB" id="A0A518K515"/>
<organism evidence="1 2">
    <name type="scientific">Botrimarina mediterranea</name>
    <dbReference type="NCBI Taxonomy" id="2528022"/>
    <lineage>
        <taxon>Bacteria</taxon>
        <taxon>Pseudomonadati</taxon>
        <taxon>Planctomycetota</taxon>
        <taxon>Planctomycetia</taxon>
        <taxon>Pirellulales</taxon>
        <taxon>Lacipirellulaceae</taxon>
        <taxon>Botrimarina</taxon>
    </lineage>
</organism>
<keyword evidence="1" id="KW-0489">Methyltransferase</keyword>
<proteinExistence type="predicted"/>
<name>A0A518K515_9BACT</name>
<dbReference type="Gene3D" id="3.40.50.150">
    <property type="entry name" value="Vaccinia Virus protein VP39"/>
    <property type="match status" value="1"/>
</dbReference>
<accession>A0A518K515</accession>
<dbReference type="Pfam" id="PF13489">
    <property type="entry name" value="Methyltransf_23"/>
    <property type="match status" value="1"/>
</dbReference>
<evidence type="ECO:0000313" key="1">
    <source>
        <dbReference type="EMBL" id="QDV72892.1"/>
    </source>
</evidence>
<keyword evidence="1" id="KW-0830">Ubiquinone</keyword>
<dbReference type="SUPFAM" id="SSF53335">
    <property type="entry name" value="S-adenosyl-L-methionine-dependent methyltransferases"/>
    <property type="match status" value="1"/>
</dbReference>
<keyword evidence="2" id="KW-1185">Reference proteome</keyword>
<dbReference type="GO" id="GO:0008168">
    <property type="term" value="F:methyltransferase activity"/>
    <property type="evidence" value="ECO:0007669"/>
    <property type="project" value="UniProtKB-KW"/>
</dbReference>
<sequence length="277" mass="31223">MSAICPLLGRPTETEPTPYERHGFRLVRCLETDFIYMENPPAYDELRDDFPWEKTIVAERERRQTEEPIFSRLSDAVKRVRRVISPRRNQAYQLAARAVAKRSRETPLRLLDVGCGSGLIAADCCERFTASGRTVKPIGLELSTQLAKAATERFSPWSGEVIAAPALEGLDKVDDRSIDVATLISFLEHDTKPLELLVALRPKLSTSGAAIIKVPNYASLNRRLRGKRWCGFRFPDHVNYFTPQTLRLLAEEAGYKVDHRSAPLLGDNMYVVLRPAA</sequence>